<dbReference type="EMBL" id="CP006704">
    <property type="protein sequence ID" value="AIJ46603.1"/>
    <property type="molecule type" value="Genomic_DNA"/>
</dbReference>
<dbReference type="GO" id="GO:0006310">
    <property type="term" value="P:DNA recombination"/>
    <property type="evidence" value="ECO:0007669"/>
    <property type="project" value="InterPro"/>
</dbReference>
<organism evidence="1 2">
    <name type="scientific">Comamonas testosteroni TK102</name>
    <dbReference type="NCBI Taxonomy" id="1392005"/>
    <lineage>
        <taxon>Bacteria</taxon>
        <taxon>Pseudomonadati</taxon>
        <taxon>Pseudomonadota</taxon>
        <taxon>Betaproteobacteria</taxon>
        <taxon>Burkholderiales</taxon>
        <taxon>Comamonadaceae</taxon>
        <taxon>Comamonas</taxon>
    </lineage>
</organism>
<evidence type="ECO:0000313" key="1">
    <source>
        <dbReference type="EMBL" id="AIJ46603.1"/>
    </source>
</evidence>
<accession>A0A076PLL2</accession>
<name>A0A076PLL2_COMTE</name>
<dbReference type="HOGENOM" id="CLU_3176886_0_0_4"/>
<dbReference type="InterPro" id="IPR007476">
    <property type="entry name" value="RdgC"/>
</dbReference>
<dbReference type="Pfam" id="PF04381">
    <property type="entry name" value="RdgC"/>
    <property type="match status" value="1"/>
</dbReference>
<evidence type="ECO:0000313" key="2">
    <source>
        <dbReference type="Proteomes" id="UP000028782"/>
    </source>
</evidence>
<dbReference type="AlphaFoldDB" id="A0A076PLL2"/>
<dbReference type="KEGG" id="ctes:O987_12405"/>
<protein>
    <submittedName>
        <fullName evidence="1">Uncharacterized protein</fullName>
    </submittedName>
</protein>
<gene>
    <name evidence="1" type="ORF">O987_12405</name>
</gene>
<dbReference type="Proteomes" id="UP000028782">
    <property type="component" value="Chromosome"/>
</dbReference>
<proteinExistence type="predicted"/>
<sequence length="49" mass="5562">MTIYRIGSNWQSDLQVLEDPLQRTVFEECGATQECSVGWVMTRCHSAAN</sequence>
<reference evidence="1 2" key="1">
    <citation type="journal article" date="2014" name="Genome Announc.">
        <title>Complete Genome Sequence of Polychlorinated Biphenyl Degrader Comamonas testosteroni TK102 (NBRC 109938).</title>
        <authorList>
            <person name="Fukuda K."/>
            <person name="Hosoyama A."/>
            <person name="Tsuchikane K."/>
            <person name="Ohji S."/>
            <person name="Yamazoe A."/>
            <person name="Fujita N."/>
            <person name="Shintani M."/>
            <person name="Kimbara K."/>
        </authorList>
    </citation>
    <scope>NUCLEOTIDE SEQUENCE [LARGE SCALE GENOMIC DNA]</scope>
    <source>
        <strain evidence="1">TK102</strain>
    </source>
</reference>